<dbReference type="AlphaFoldDB" id="A0A135L680"/>
<keyword evidence="7" id="KW-0460">Magnesium</keyword>
<keyword evidence="7" id="KW-0479">Metal-binding</keyword>
<protein>
    <submittedName>
        <fullName evidence="9">UDP-phosphate N-acetylglucosaminyl 1-phosphate transferase</fullName>
    </submittedName>
</protein>
<evidence type="ECO:0000256" key="6">
    <source>
        <dbReference type="ARBA" id="ARBA00023136"/>
    </source>
</evidence>
<evidence type="ECO:0000256" key="7">
    <source>
        <dbReference type="PIRSR" id="PIRSR600715-1"/>
    </source>
</evidence>
<feature type="transmembrane region" description="Helical" evidence="8">
    <location>
        <begin position="70"/>
        <end position="87"/>
    </location>
</feature>
<evidence type="ECO:0000256" key="5">
    <source>
        <dbReference type="ARBA" id="ARBA00022989"/>
    </source>
</evidence>
<keyword evidence="4 8" id="KW-0812">Transmembrane</keyword>
<feature type="transmembrane region" description="Helical" evidence="8">
    <location>
        <begin position="339"/>
        <end position="356"/>
    </location>
</feature>
<dbReference type="InterPro" id="IPR018480">
    <property type="entry name" value="PNAcMuramoyl-5peptid_Trfase_CS"/>
</dbReference>
<feature type="transmembrane region" description="Helical" evidence="8">
    <location>
        <begin position="6"/>
        <end position="26"/>
    </location>
</feature>
<dbReference type="PANTHER" id="PTHR22926">
    <property type="entry name" value="PHOSPHO-N-ACETYLMURAMOYL-PENTAPEPTIDE-TRANSFERASE"/>
    <property type="match status" value="1"/>
</dbReference>
<proteinExistence type="predicted"/>
<comment type="subcellular location">
    <subcellularLocation>
        <location evidence="1">Cell membrane</location>
        <topology evidence="1">Multi-pass membrane protein</topology>
    </subcellularLocation>
</comment>
<dbReference type="Proteomes" id="UP000070352">
    <property type="component" value="Unassembled WGS sequence"/>
</dbReference>
<dbReference type="GO" id="GO:0009103">
    <property type="term" value="P:lipopolysaccharide biosynthetic process"/>
    <property type="evidence" value="ECO:0007669"/>
    <property type="project" value="TreeGrafter"/>
</dbReference>
<dbReference type="Pfam" id="PF00953">
    <property type="entry name" value="Glycos_transf_4"/>
    <property type="match status" value="1"/>
</dbReference>
<dbReference type="PANTHER" id="PTHR22926:SF3">
    <property type="entry name" value="UNDECAPRENYL-PHOSPHATE ALPHA-N-ACETYLGLUCOSAMINYL 1-PHOSPHATE TRANSFERASE"/>
    <property type="match status" value="1"/>
</dbReference>
<evidence type="ECO:0000256" key="3">
    <source>
        <dbReference type="ARBA" id="ARBA00022679"/>
    </source>
</evidence>
<feature type="transmembrane region" description="Helical" evidence="8">
    <location>
        <begin position="99"/>
        <end position="121"/>
    </location>
</feature>
<comment type="caution">
    <text evidence="9">The sequence shown here is derived from an EMBL/GenBank/DDBJ whole genome shotgun (WGS) entry which is preliminary data.</text>
</comment>
<feature type="transmembrane region" description="Helical" evidence="8">
    <location>
        <begin position="214"/>
        <end position="231"/>
    </location>
</feature>
<evidence type="ECO:0000256" key="8">
    <source>
        <dbReference type="SAM" id="Phobius"/>
    </source>
</evidence>
<dbReference type="EMBL" id="LSKU01000001">
    <property type="protein sequence ID" value="KXG44534.1"/>
    <property type="molecule type" value="Genomic_DNA"/>
</dbReference>
<dbReference type="GO" id="GO:0005886">
    <property type="term" value="C:plasma membrane"/>
    <property type="evidence" value="ECO:0007669"/>
    <property type="project" value="UniProtKB-SubCell"/>
</dbReference>
<evidence type="ECO:0000256" key="2">
    <source>
        <dbReference type="ARBA" id="ARBA00022475"/>
    </source>
</evidence>
<feature type="transmembrane region" description="Helical" evidence="8">
    <location>
        <begin position="133"/>
        <end position="151"/>
    </location>
</feature>
<evidence type="ECO:0000313" key="9">
    <source>
        <dbReference type="EMBL" id="KXG44534.1"/>
    </source>
</evidence>
<feature type="binding site" evidence="7">
    <location>
        <position position="150"/>
    </location>
    <ligand>
        <name>Mg(2+)</name>
        <dbReference type="ChEBI" id="CHEBI:18420"/>
    </ligand>
</feature>
<dbReference type="GO" id="GO:0044038">
    <property type="term" value="P:cell wall macromolecule biosynthetic process"/>
    <property type="evidence" value="ECO:0007669"/>
    <property type="project" value="TreeGrafter"/>
</dbReference>
<organism evidence="9 10">
    <name type="scientific">Tepidibacillus decaturensis</name>
    <dbReference type="NCBI Taxonomy" id="1413211"/>
    <lineage>
        <taxon>Bacteria</taxon>
        <taxon>Bacillati</taxon>
        <taxon>Bacillota</taxon>
        <taxon>Bacilli</taxon>
        <taxon>Bacillales</taxon>
        <taxon>Bacillaceae</taxon>
        <taxon>Tepidibacillus</taxon>
    </lineage>
</organism>
<keyword evidence="6 8" id="KW-0472">Membrane</keyword>
<keyword evidence="2" id="KW-1003">Cell membrane</keyword>
<feature type="binding site" evidence="7">
    <location>
        <position position="210"/>
    </location>
    <ligand>
        <name>Mg(2+)</name>
        <dbReference type="ChEBI" id="CHEBI:18420"/>
    </ligand>
</feature>
<feature type="transmembrane region" description="Helical" evidence="8">
    <location>
        <begin position="286"/>
        <end position="303"/>
    </location>
</feature>
<feature type="transmembrane region" description="Helical" evidence="8">
    <location>
        <begin position="309"/>
        <end position="327"/>
    </location>
</feature>
<feature type="transmembrane region" description="Helical" evidence="8">
    <location>
        <begin position="158"/>
        <end position="176"/>
    </location>
</feature>
<dbReference type="GO" id="GO:0016780">
    <property type="term" value="F:phosphotransferase activity, for other substituted phosphate groups"/>
    <property type="evidence" value="ECO:0007669"/>
    <property type="project" value="InterPro"/>
</dbReference>
<accession>A0A135L680</accession>
<feature type="transmembrane region" description="Helical" evidence="8">
    <location>
        <begin position="47"/>
        <end position="64"/>
    </location>
</feature>
<dbReference type="InterPro" id="IPR000715">
    <property type="entry name" value="Glycosyl_transferase_4"/>
</dbReference>
<dbReference type="PROSITE" id="PS01348">
    <property type="entry name" value="MRAY_2"/>
    <property type="match status" value="1"/>
</dbReference>
<dbReference type="CDD" id="cd06853">
    <property type="entry name" value="GT_WecA_like"/>
    <property type="match status" value="1"/>
</dbReference>
<evidence type="ECO:0000256" key="1">
    <source>
        <dbReference type="ARBA" id="ARBA00004651"/>
    </source>
</evidence>
<evidence type="ECO:0000256" key="4">
    <source>
        <dbReference type="ARBA" id="ARBA00022692"/>
    </source>
</evidence>
<dbReference type="GO" id="GO:0046872">
    <property type="term" value="F:metal ion binding"/>
    <property type="evidence" value="ECO:0007669"/>
    <property type="project" value="UniProtKB-KW"/>
</dbReference>
<dbReference type="GO" id="GO:0071555">
    <property type="term" value="P:cell wall organization"/>
    <property type="evidence" value="ECO:0007669"/>
    <property type="project" value="TreeGrafter"/>
</dbReference>
<reference evidence="9 10" key="1">
    <citation type="submission" date="2016-02" db="EMBL/GenBank/DDBJ databases">
        <title>Draft Genome for Tepidibacillus decaturensis nov. sp. Strain Z9, an Anaerobic, Moderately Thermophilic and Heterotrophic Bacterium from Deep Subsurface of the Illinois Basin, USA.</title>
        <authorList>
            <person name="Dong Y."/>
            <person name="Chang J.Y."/>
            <person name="Sanford R."/>
            <person name="Fouke B.W."/>
        </authorList>
    </citation>
    <scope>NUCLEOTIDE SEQUENCE [LARGE SCALE GENOMIC DNA]</scope>
    <source>
        <strain evidence="9 10">Z9</strain>
    </source>
</reference>
<name>A0A135L680_9BACI</name>
<keyword evidence="5 8" id="KW-1133">Transmembrane helix</keyword>
<feature type="transmembrane region" description="Helical" evidence="8">
    <location>
        <begin position="182"/>
        <end position="202"/>
    </location>
</feature>
<keyword evidence="10" id="KW-1185">Reference proteome</keyword>
<sequence length="363" mass="39797">MTWFFIFGVPLVLSILLTPIIKKIAIKIGAVDHPNARKVHTKVMPRMGGVAIFLATTIGLILFAHETEEPLLWILLGSLVIVITGIIDDIKPLSAKTKLVFQIIAAAIVVSGGVKIQFITVPVFYKIIYLGEWSWLVSILWIVGITNALNLIDGLDGLAAGVSSIALSTIFIMSLIMGNTMVAIITLVLLGATIGFLFFNFYPAQIFMGDSGSLYLGFFLSTLSILGFKNITVVSYLIPIVILGVPIFDTIFAIIRRFRLKLPITAPDKKHLHHCLIDMGFSHRKTVLIIYGINILFSLAAIFLSQTTVWIGIIVMTILVLFVLIGVEWTGILGETKKPVTRFIVGVGSWLFGIAVNKPHIRG</sequence>
<keyword evidence="3 9" id="KW-0808">Transferase</keyword>
<dbReference type="OrthoDB" id="9783652at2"/>
<evidence type="ECO:0000313" key="10">
    <source>
        <dbReference type="Proteomes" id="UP000070352"/>
    </source>
</evidence>
<gene>
    <name evidence="9" type="ORF">U473_11275</name>
</gene>
<feature type="transmembrane region" description="Helical" evidence="8">
    <location>
        <begin position="237"/>
        <end position="255"/>
    </location>
</feature>
<comment type="cofactor">
    <cofactor evidence="7">
        <name>Mg(2+)</name>
        <dbReference type="ChEBI" id="CHEBI:18420"/>
    </cofactor>
</comment>
<dbReference type="RefSeq" id="WP_068726378.1">
    <property type="nucleotide sequence ID" value="NZ_LSKU01000001.1"/>
</dbReference>
<dbReference type="STRING" id="1413211.U473_11275"/>